<sequence length="85" mass="9993">MSHLRRDLFPVDPFCEDPTLTSVGLPRLPLHRRILAKLRLWRERARTRNTLAEVDERALRDAGIAPAQAAFEARQPFWRRLRSPH</sequence>
<dbReference type="Proteomes" id="UP001198862">
    <property type="component" value="Unassembled WGS sequence"/>
</dbReference>
<dbReference type="Pfam" id="PF06568">
    <property type="entry name" value="YjiS-like"/>
    <property type="match status" value="1"/>
</dbReference>
<protein>
    <submittedName>
        <fullName evidence="2">DUF1127 domain-containing protein</fullName>
    </submittedName>
</protein>
<dbReference type="EMBL" id="JAJISD010000005">
    <property type="protein sequence ID" value="MCC8430062.1"/>
    <property type="molecule type" value="Genomic_DNA"/>
</dbReference>
<proteinExistence type="predicted"/>
<reference evidence="2 3" key="1">
    <citation type="submission" date="2021-11" db="EMBL/GenBank/DDBJ databases">
        <authorList>
            <person name="Lee D.-H."/>
            <person name="Kim S.-B."/>
        </authorList>
    </citation>
    <scope>NUCLEOTIDE SEQUENCE [LARGE SCALE GENOMIC DNA]</scope>
    <source>
        <strain evidence="2 3">KCTC 52223</strain>
    </source>
</reference>
<gene>
    <name evidence="2" type="ORF">LJ725_13860</name>
</gene>
<organism evidence="2 3">
    <name type="scientific">Reyranella aquatilis</name>
    <dbReference type="NCBI Taxonomy" id="2035356"/>
    <lineage>
        <taxon>Bacteria</taxon>
        <taxon>Pseudomonadati</taxon>
        <taxon>Pseudomonadota</taxon>
        <taxon>Alphaproteobacteria</taxon>
        <taxon>Hyphomicrobiales</taxon>
        <taxon>Reyranellaceae</taxon>
        <taxon>Reyranella</taxon>
    </lineage>
</organism>
<comment type="caution">
    <text evidence="2">The sequence shown here is derived from an EMBL/GenBank/DDBJ whole genome shotgun (WGS) entry which is preliminary data.</text>
</comment>
<feature type="domain" description="YjiS-like" evidence="1">
    <location>
        <begin position="35"/>
        <end position="69"/>
    </location>
</feature>
<evidence type="ECO:0000313" key="3">
    <source>
        <dbReference type="Proteomes" id="UP001198862"/>
    </source>
</evidence>
<dbReference type="RefSeq" id="WP_230551251.1">
    <property type="nucleotide sequence ID" value="NZ_JAJISD010000005.1"/>
</dbReference>
<name>A0ABS8KWD1_9HYPH</name>
<evidence type="ECO:0000313" key="2">
    <source>
        <dbReference type="EMBL" id="MCC8430062.1"/>
    </source>
</evidence>
<dbReference type="InterPro" id="IPR009506">
    <property type="entry name" value="YjiS-like"/>
</dbReference>
<accession>A0ABS8KWD1</accession>
<keyword evidence="3" id="KW-1185">Reference proteome</keyword>
<evidence type="ECO:0000259" key="1">
    <source>
        <dbReference type="Pfam" id="PF06568"/>
    </source>
</evidence>